<protein>
    <submittedName>
        <fullName evidence="2">Uncharacterized protein</fullName>
    </submittedName>
</protein>
<reference evidence="2" key="1">
    <citation type="submission" date="2014-09" db="EMBL/GenBank/DDBJ databases">
        <authorList>
            <person name="Magalhaes I.L.F."/>
            <person name="Oliveira U."/>
            <person name="Santos F.R."/>
            <person name="Vidigal T.H.D.A."/>
            <person name="Brescovit A.D."/>
            <person name="Santos A.J."/>
        </authorList>
    </citation>
    <scope>NUCLEOTIDE SEQUENCE</scope>
    <source>
        <tissue evidence="2">Shoot tissue taken approximately 20 cm above the soil surface</tissue>
    </source>
</reference>
<reference evidence="2" key="2">
    <citation type="journal article" date="2015" name="Data Brief">
        <title>Shoot transcriptome of the giant reed, Arundo donax.</title>
        <authorList>
            <person name="Barrero R.A."/>
            <person name="Guerrero F.D."/>
            <person name="Moolhuijzen P."/>
            <person name="Goolsby J.A."/>
            <person name="Tidwell J."/>
            <person name="Bellgard S.E."/>
            <person name="Bellgard M.I."/>
        </authorList>
    </citation>
    <scope>NUCLEOTIDE SEQUENCE</scope>
    <source>
        <tissue evidence="2">Shoot tissue taken approximately 20 cm above the soil surface</tissue>
    </source>
</reference>
<feature type="region of interest" description="Disordered" evidence="1">
    <location>
        <begin position="21"/>
        <end position="87"/>
    </location>
</feature>
<organism evidence="2">
    <name type="scientific">Arundo donax</name>
    <name type="common">Giant reed</name>
    <name type="synonym">Donax arundinaceus</name>
    <dbReference type="NCBI Taxonomy" id="35708"/>
    <lineage>
        <taxon>Eukaryota</taxon>
        <taxon>Viridiplantae</taxon>
        <taxon>Streptophyta</taxon>
        <taxon>Embryophyta</taxon>
        <taxon>Tracheophyta</taxon>
        <taxon>Spermatophyta</taxon>
        <taxon>Magnoliopsida</taxon>
        <taxon>Liliopsida</taxon>
        <taxon>Poales</taxon>
        <taxon>Poaceae</taxon>
        <taxon>PACMAD clade</taxon>
        <taxon>Arundinoideae</taxon>
        <taxon>Arundineae</taxon>
        <taxon>Arundo</taxon>
    </lineage>
</organism>
<dbReference type="AlphaFoldDB" id="A0A0A9GX10"/>
<proteinExistence type="predicted"/>
<accession>A0A0A9GX10</accession>
<evidence type="ECO:0000313" key="2">
    <source>
        <dbReference type="EMBL" id="JAE29550.1"/>
    </source>
</evidence>
<sequence>MPARCRFLEMPARRHLLQIPSCPPPHLHAPPRDLIAPAPPRGLARPAPPRPTSSTISRAPSPTCSPPTTPLPAASPPTSTAATRAAS</sequence>
<name>A0A0A9GX10_ARUDO</name>
<dbReference type="EMBL" id="GBRH01168346">
    <property type="protein sequence ID" value="JAE29550.1"/>
    <property type="molecule type" value="Transcribed_RNA"/>
</dbReference>
<evidence type="ECO:0000256" key="1">
    <source>
        <dbReference type="SAM" id="MobiDB-lite"/>
    </source>
</evidence>
<feature type="compositionally biased region" description="Pro residues" evidence="1">
    <location>
        <begin position="63"/>
        <end position="75"/>
    </location>
</feature>
<feature type="compositionally biased region" description="Low complexity" evidence="1">
    <location>
        <begin position="76"/>
        <end position="87"/>
    </location>
</feature>